<organism evidence="9 10">
    <name type="scientific">Dichanthelium oligosanthes</name>
    <dbReference type="NCBI Taxonomy" id="888268"/>
    <lineage>
        <taxon>Eukaryota</taxon>
        <taxon>Viridiplantae</taxon>
        <taxon>Streptophyta</taxon>
        <taxon>Embryophyta</taxon>
        <taxon>Tracheophyta</taxon>
        <taxon>Spermatophyta</taxon>
        <taxon>Magnoliopsida</taxon>
        <taxon>Liliopsida</taxon>
        <taxon>Poales</taxon>
        <taxon>Poaceae</taxon>
        <taxon>PACMAD clade</taxon>
        <taxon>Panicoideae</taxon>
        <taxon>Panicodae</taxon>
        <taxon>Paniceae</taxon>
        <taxon>Dichantheliinae</taxon>
        <taxon>Dichanthelium</taxon>
    </lineage>
</organism>
<evidence type="ECO:0000256" key="3">
    <source>
        <dbReference type="ARBA" id="ARBA00022448"/>
    </source>
</evidence>
<evidence type="ECO:0000259" key="8">
    <source>
        <dbReference type="PROSITE" id="PS50850"/>
    </source>
</evidence>
<sequence length="128" mass="13535">MALSGVAPEGLEPRRYSGRITAFVVLSCITAGMGGVIFGYDIGVTGGVTSMNAFLRRFFPEVYRRMKGGERVSSYCRFDSQLLTAFTSSLYVAGLITTFFATAVTARCGRRPSMIVAGVAIIAGAAIG</sequence>
<evidence type="ECO:0000256" key="1">
    <source>
        <dbReference type="ARBA" id="ARBA00004141"/>
    </source>
</evidence>
<dbReference type="InterPro" id="IPR036259">
    <property type="entry name" value="MFS_trans_sf"/>
</dbReference>
<dbReference type="GO" id="GO:0016020">
    <property type="term" value="C:membrane"/>
    <property type="evidence" value="ECO:0007669"/>
    <property type="project" value="UniProtKB-SubCell"/>
</dbReference>
<evidence type="ECO:0000256" key="7">
    <source>
        <dbReference type="SAM" id="Phobius"/>
    </source>
</evidence>
<dbReference type="OrthoDB" id="1651023at2759"/>
<comment type="subcellular location">
    <subcellularLocation>
        <location evidence="1">Membrane</location>
        <topology evidence="1">Multi-pass membrane protein</topology>
    </subcellularLocation>
</comment>
<gene>
    <name evidence="9" type="ORF">BAE44_0026066</name>
</gene>
<dbReference type="PROSITE" id="PS50850">
    <property type="entry name" value="MFS"/>
    <property type="match status" value="1"/>
</dbReference>
<dbReference type="PANTHER" id="PTHR23500:SF478">
    <property type="entry name" value="OS07G0131250 PROTEIN"/>
    <property type="match status" value="1"/>
</dbReference>
<dbReference type="PANTHER" id="PTHR23500">
    <property type="entry name" value="SOLUTE CARRIER FAMILY 2, FACILITATED GLUCOSE TRANSPORTER"/>
    <property type="match status" value="1"/>
</dbReference>
<accession>A0A1E5UJ52</accession>
<dbReference type="Gene3D" id="1.20.1250.20">
    <property type="entry name" value="MFS general substrate transporter like domains"/>
    <property type="match status" value="1"/>
</dbReference>
<feature type="transmembrane region" description="Helical" evidence="7">
    <location>
        <begin position="82"/>
        <end position="104"/>
    </location>
</feature>
<evidence type="ECO:0000256" key="2">
    <source>
        <dbReference type="ARBA" id="ARBA00010992"/>
    </source>
</evidence>
<keyword evidence="4 7" id="KW-0812">Transmembrane</keyword>
<evidence type="ECO:0000313" key="10">
    <source>
        <dbReference type="Proteomes" id="UP000095767"/>
    </source>
</evidence>
<keyword evidence="3" id="KW-0813">Transport</keyword>
<feature type="domain" description="Major facilitator superfamily (MFS) profile" evidence="8">
    <location>
        <begin position="27"/>
        <end position="128"/>
    </location>
</feature>
<comment type="similarity">
    <text evidence="2">Belongs to the major facilitator superfamily. Sugar transporter (TC 2.A.1.1) family.</text>
</comment>
<evidence type="ECO:0000256" key="6">
    <source>
        <dbReference type="ARBA" id="ARBA00023136"/>
    </source>
</evidence>
<keyword evidence="10" id="KW-1185">Reference proteome</keyword>
<name>A0A1E5UJ52_9POAL</name>
<feature type="transmembrane region" description="Helical" evidence="7">
    <location>
        <begin position="20"/>
        <end position="40"/>
    </location>
</feature>
<dbReference type="InterPro" id="IPR005828">
    <property type="entry name" value="MFS_sugar_transport-like"/>
</dbReference>
<dbReference type="InterPro" id="IPR045262">
    <property type="entry name" value="STP/PLT_plant"/>
</dbReference>
<dbReference type="EMBL" id="LWDX02075424">
    <property type="protein sequence ID" value="OEL12916.1"/>
    <property type="molecule type" value="Genomic_DNA"/>
</dbReference>
<proteinExistence type="inferred from homology"/>
<dbReference type="GO" id="GO:0015144">
    <property type="term" value="F:carbohydrate transmembrane transporter activity"/>
    <property type="evidence" value="ECO:0007669"/>
    <property type="project" value="InterPro"/>
</dbReference>
<dbReference type="Proteomes" id="UP000095767">
    <property type="component" value="Unassembled WGS sequence"/>
</dbReference>
<dbReference type="AlphaFoldDB" id="A0A1E5UJ52"/>
<comment type="caution">
    <text evidence="9">The sequence shown here is derived from an EMBL/GenBank/DDBJ whole genome shotgun (WGS) entry which is preliminary data.</text>
</comment>
<evidence type="ECO:0000256" key="4">
    <source>
        <dbReference type="ARBA" id="ARBA00022692"/>
    </source>
</evidence>
<keyword evidence="5 7" id="KW-1133">Transmembrane helix</keyword>
<protein>
    <submittedName>
        <fullName evidence="9">Hexose carrier protein HEX6</fullName>
    </submittedName>
</protein>
<evidence type="ECO:0000313" key="9">
    <source>
        <dbReference type="EMBL" id="OEL12916.1"/>
    </source>
</evidence>
<keyword evidence="6 7" id="KW-0472">Membrane</keyword>
<evidence type="ECO:0000256" key="5">
    <source>
        <dbReference type="ARBA" id="ARBA00022989"/>
    </source>
</evidence>
<dbReference type="Pfam" id="PF00083">
    <property type="entry name" value="Sugar_tr"/>
    <property type="match status" value="1"/>
</dbReference>
<reference evidence="9 10" key="1">
    <citation type="submission" date="2016-09" db="EMBL/GenBank/DDBJ databases">
        <title>The draft genome of Dichanthelium oligosanthes: A C3 panicoid grass species.</title>
        <authorList>
            <person name="Studer A.J."/>
            <person name="Schnable J.C."/>
            <person name="Brutnell T.P."/>
        </authorList>
    </citation>
    <scope>NUCLEOTIDE SEQUENCE [LARGE SCALE GENOMIC DNA]</scope>
    <source>
        <strain evidence="10">cv. Kellogg 1175</strain>
        <tissue evidence="9">Leaf</tissue>
    </source>
</reference>
<dbReference type="InterPro" id="IPR020846">
    <property type="entry name" value="MFS_dom"/>
</dbReference>
<dbReference type="STRING" id="888268.A0A1E5UJ52"/>